<evidence type="ECO:0000313" key="2">
    <source>
        <dbReference type="Proteomes" id="UP000616151"/>
    </source>
</evidence>
<comment type="caution">
    <text evidence="1">The sequence shown here is derived from an EMBL/GenBank/DDBJ whole genome shotgun (WGS) entry which is preliminary data.</text>
</comment>
<keyword evidence="2" id="KW-1185">Reference proteome</keyword>
<dbReference type="Proteomes" id="UP000616151">
    <property type="component" value="Unassembled WGS sequence"/>
</dbReference>
<organism evidence="1 2">
    <name type="scientific">Taklimakanibacter albus</name>
    <dbReference type="NCBI Taxonomy" id="2800327"/>
    <lineage>
        <taxon>Bacteria</taxon>
        <taxon>Pseudomonadati</taxon>
        <taxon>Pseudomonadota</taxon>
        <taxon>Alphaproteobacteria</taxon>
        <taxon>Hyphomicrobiales</taxon>
        <taxon>Aestuariivirgaceae</taxon>
        <taxon>Taklimakanibacter</taxon>
    </lineage>
</organism>
<name>A0ACC5RBY0_9HYPH</name>
<accession>A0ACC5RBY0</accession>
<protein>
    <submittedName>
        <fullName evidence="1">Histone deacetylase family protein</fullName>
    </submittedName>
</protein>
<evidence type="ECO:0000313" key="1">
    <source>
        <dbReference type="EMBL" id="MBK1870122.1"/>
    </source>
</evidence>
<gene>
    <name evidence="1" type="ORF">JHL16_27410</name>
</gene>
<reference evidence="1" key="1">
    <citation type="submission" date="2021-01" db="EMBL/GenBank/DDBJ databases">
        <authorList>
            <person name="Sun Q."/>
        </authorList>
    </citation>
    <scope>NUCLEOTIDE SEQUENCE</scope>
    <source>
        <strain evidence="1">YIM B02566</strain>
    </source>
</reference>
<dbReference type="EMBL" id="JAENHL010000008">
    <property type="protein sequence ID" value="MBK1870122.1"/>
    <property type="molecule type" value="Genomic_DNA"/>
</dbReference>
<proteinExistence type="predicted"/>
<sequence length="324" mass="34984">MTTLLLHHHSSLSHENPPGHPERVDRIKAINQILSHAHFKPLRRKQAPIARDEDIMRAHPDGYLNLIRETAPHEGFAQIDMDTFMSPGTLDAALRGAGAAVAAVDAVFSGEADNAFCAMRPPGHHAEARRAMGFCLFNNAAIAALYARARYDAERVAVVDFDVHHGNGTQDIFWSDGDLFYGSTHQMPLYPGTGATSETGVGNIFNAPLHDGDGGPQFRSAMANAILPALDAFGPDLVIISAGFDAHREDPLGGLNLTEEDFVWATLNLMEIADKHADGRVVSVLEGGYDIRALAASVAVHVQALIRGSGERTLFDHEDDEDGD</sequence>